<feature type="domain" description="Helicase-associated" evidence="1">
    <location>
        <begin position="231"/>
        <end position="312"/>
    </location>
</feature>
<dbReference type="Pfam" id="PF03457">
    <property type="entry name" value="HA"/>
    <property type="match status" value="3"/>
</dbReference>
<dbReference type="InterPro" id="IPR005114">
    <property type="entry name" value="Helicase_assoc"/>
</dbReference>
<sequence>MRAVREGNRGAALRVPYDYVTPDDWVPAGFPLGTWLADQRKTHKAGRLDAGRVKQLDGLGMVWSHQDVAFEEGLTAARAWAAVHGHLLPPATAVWDGYPVGTWAKNQRFAARSADQNAQRREAGLPVPSSAGALTETRRAALEEIDPGWCPVWDTGWQRCFRLVQNLLQNGGVLPVVVGKVIVQGEDLGRWVAAQRHGWEQLLPAQQWLLENVLGIEPAEETERPVKRTQDTMWALNLRAAQQFHAREGHLRVPRKHVEHLEGAAEGIAGPGSQAGAGEPVGVKLGAWLDNVRKRAAKLSAERRADLDHLGMRW</sequence>
<feature type="domain" description="Helicase-associated" evidence="1">
    <location>
        <begin position="66"/>
        <end position="146"/>
    </location>
</feature>
<evidence type="ECO:0000259" key="1">
    <source>
        <dbReference type="Pfam" id="PF03457"/>
    </source>
</evidence>
<dbReference type="EMBL" id="JBHTGL010000008">
    <property type="protein sequence ID" value="MFD0629825.1"/>
    <property type="molecule type" value="Genomic_DNA"/>
</dbReference>
<organism evidence="3 5">
    <name type="scientific">Streptomyces sanglieri</name>
    <dbReference type="NCBI Taxonomy" id="193460"/>
    <lineage>
        <taxon>Bacteria</taxon>
        <taxon>Bacillati</taxon>
        <taxon>Actinomycetota</taxon>
        <taxon>Actinomycetes</taxon>
        <taxon>Kitasatosporales</taxon>
        <taxon>Streptomycetaceae</taxon>
        <taxon>Streptomyces</taxon>
    </lineage>
</organism>
<evidence type="ECO:0000313" key="2">
    <source>
        <dbReference type="EMBL" id="MFD0622387.1"/>
    </source>
</evidence>
<dbReference type="EMBL" id="JBHTGL010000005">
    <property type="protein sequence ID" value="MFD0622387.1"/>
    <property type="molecule type" value="Genomic_DNA"/>
</dbReference>
<evidence type="ECO:0000313" key="5">
    <source>
        <dbReference type="Proteomes" id="UP001596915"/>
    </source>
</evidence>
<reference evidence="5" key="2">
    <citation type="journal article" date="2019" name="Int. J. Syst. Evol. Microbiol.">
        <title>The Global Catalogue of Microorganisms (GCM) 10K type strain sequencing project: providing services to taxonomists for standard genome sequencing and annotation.</title>
        <authorList>
            <consortium name="The Broad Institute Genomics Platform"/>
            <consortium name="The Broad Institute Genome Sequencing Center for Infectious Disease"/>
            <person name="Wu L."/>
            <person name="Ma J."/>
        </authorList>
    </citation>
    <scope>NUCLEOTIDE SEQUENCE [LARGE SCALE GENOMIC DNA]</scope>
    <source>
        <strain evidence="5">JCM 12607</strain>
    </source>
</reference>
<accession>A0ABW2X945</accession>
<reference evidence="3" key="1">
    <citation type="journal article" date="2014" name="Int. J. Syst. Evol. Microbiol.">
        <title>Complete genome of a new Firmicutes species belonging to the dominant human colonic microbiota ('Ruminococcus bicirculans') reveals two chromosomes and a selective capacity to utilize plant glucans.</title>
        <authorList>
            <consortium name="NISC Comparative Sequencing Program"/>
            <person name="Wegmann U."/>
            <person name="Louis P."/>
            <person name="Goesmann A."/>
            <person name="Henrissat B."/>
            <person name="Duncan S.H."/>
            <person name="Flint H.J."/>
        </authorList>
    </citation>
    <scope>NUCLEOTIDE SEQUENCE</scope>
    <source>
        <strain evidence="3">JCM 12607</strain>
    </source>
</reference>
<dbReference type="Proteomes" id="UP001596915">
    <property type="component" value="Unassembled WGS sequence"/>
</dbReference>
<dbReference type="EMBL" id="JBHTGL010000009">
    <property type="protein sequence ID" value="MFD0629861.1"/>
    <property type="molecule type" value="Genomic_DNA"/>
</dbReference>
<name>A0ABW2X945_9ACTN</name>
<feature type="domain" description="Helicase-associated" evidence="1">
    <location>
        <begin position="13"/>
        <end position="61"/>
    </location>
</feature>
<evidence type="ECO:0000313" key="4">
    <source>
        <dbReference type="EMBL" id="MFD0629861.1"/>
    </source>
</evidence>
<dbReference type="Gene3D" id="6.10.140.530">
    <property type="match status" value="2"/>
</dbReference>
<proteinExistence type="predicted"/>
<evidence type="ECO:0000313" key="3">
    <source>
        <dbReference type="EMBL" id="MFD0629825.1"/>
    </source>
</evidence>
<gene>
    <name evidence="2" type="ORF">ACFQ2K_05645</name>
    <name evidence="3" type="ORF">ACFQ2K_51820</name>
    <name evidence="4" type="ORF">ACFQ2K_52050</name>
</gene>
<reference evidence="3" key="3">
    <citation type="submission" date="2024-09" db="EMBL/GenBank/DDBJ databases">
        <authorList>
            <person name="Sun Q."/>
            <person name="Mori K."/>
        </authorList>
    </citation>
    <scope>NUCLEOTIDE SEQUENCE</scope>
    <source>
        <strain evidence="3">JCM 12607</strain>
    </source>
</reference>
<comment type="caution">
    <text evidence="3">The sequence shown here is derived from an EMBL/GenBank/DDBJ whole genome shotgun (WGS) entry which is preliminary data.</text>
</comment>
<keyword evidence="5" id="KW-1185">Reference proteome</keyword>
<protein>
    <submittedName>
        <fullName evidence="3">Helicase associated domain-containing protein</fullName>
    </submittedName>
</protein>
<dbReference type="PANTHER" id="PTHR33418">
    <property type="entry name" value="HELICASE-ASSOCIATED"/>
    <property type="match status" value="1"/>
</dbReference>
<dbReference type="PANTHER" id="PTHR33418:SF1">
    <property type="entry name" value="HELICASE-ASSOCIATED DOMAIN-CONTAINING PROTEIN"/>
    <property type="match status" value="1"/>
</dbReference>